<feature type="domain" description="HTH asnC-type" evidence="4">
    <location>
        <begin position="7"/>
        <end position="67"/>
    </location>
</feature>
<dbReference type="RefSeq" id="WP_068724271.1">
    <property type="nucleotide sequence ID" value="NZ_LSKU01000001.1"/>
</dbReference>
<dbReference type="GO" id="GO:0043200">
    <property type="term" value="P:response to amino acid"/>
    <property type="evidence" value="ECO:0007669"/>
    <property type="project" value="TreeGrafter"/>
</dbReference>
<dbReference type="InterPro" id="IPR036390">
    <property type="entry name" value="WH_DNA-bd_sf"/>
</dbReference>
<dbReference type="InterPro" id="IPR019887">
    <property type="entry name" value="Tscrpt_reg_AsnC/Lrp_C"/>
</dbReference>
<evidence type="ECO:0000259" key="4">
    <source>
        <dbReference type="PROSITE" id="PS50956"/>
    </source>
</evidence>
<dbReference type="InterPro" id="IPR019888">
    <property type="entry name" value="Tscrpt_reg_AsnC-like"/>
</dbReference>
<dbReference type="SMART" id="SM00344">
    <property type="entry name" value="HTH_ASNC"/>
    <property type="match status" value="1"/>
</dbReference>
<keyword evidence="6" id="KW-1185">Reference proteome</keyword>
<accession>A0A135L3L3</accession>
<dbReference type="SUPFAM" id="SSF46785">
    <property type="entry name" value="Winged helix' DNA-binding domain"/>
    <property type="match status" value="1"/>
</dbReference>
<gene>
    <name evidence="5" type="ORF">U473_05835</name>
</gene>
<dbReference type="STRING" id="1413211.U473_05835"/>
<dbReference type="SUPFAM" id="SSF54909">
    <property type="entry name" value="Dimeric alpha+beta barrel"/>
    <property type="match status" value="1"/>
</dbReference>
<evidence type="ECO:0000256" key="1">
    <source>
        <dbReference type="ARBA" id="ARBA00023015"/>
    </source>
</evidence>
<dbReference type="GO" id="GO:0043565">
    <property type="term" value="F:sequence-specific DNA binding"/>
    <property type="evidence" value="ECO:0007669"/>
    <property type="project" value="InterPro"/>
</dbReference>
<dbReference type="Pfam" id="PF01037">
    <property type="entry name" value="AsnC_trans_reg"/>
    <property type="match status" value="1"/>
</dbReference>
<evidence type="ECO:0000256" key="3">
    <source>
        <dbReference type="ARBA" id="ARBA00023163"/>
    </source>
</evidence>
<dbReference type="Proteomes" id="UP000070352">
    <property type="component" value="Unassembled WGS sequence"/>
</dbReference>
<keyword evidence="1" id="KW-0805">Transcription regulation</keyword>
<dbReference type="InterPro" id="IPR000485">
    <property type="entry name" value="AsnC-type_HTH_dom"/>
</dbReference>
<dbReference type="OrthoDB" id="529868at2"/>
<dbReference type="Gene3D" id="1.10.10.10">
    <property type="entry name" value="Winged helix-like DNA-binding domain superfamily/Winged helix DNA-binding domain"/>
    <property type="match status" value="1"/>
</dbReference>
<comment type="caution">
    <text evidence="5">The sequence shown here is derived from an EMBL/GenBank/DDBJ whole genome shotgun (WGS) entry which is preliminary data.</text>
</comment>
<name>A0A135L3L3_9BACI</name>
<dbReference type="PRINTS" id="PR00033">
    <property type="entry name" value="HTHASNC"/>
</dbReference>
<keyword evidence="3" id="KW-0804">Transcription</keyword>
<dbReference type="EMBL" id="LSKU01000001">
    <property type="protein sequence ID" value="KXG43586.1"/>
    <property type="molecule type" value="Genomic_DNA"/>
</dbReference>
<protein>
    <submittedName>
        <fullName evidence="5">AsnC family transcriptional regulator</fullName>
    </submittedName>
</protein>
<sequence length="150" mass="17304">MVQTYTLDELDKEMIKLLSKDGRMAFTEIANQLNVSEKTIRVRYKNLVENQILEVVGIVNPISLGVKTGAIIQISVQPNTLDHVIDELRSFREIRYISFVSGEFQLLTQVNVHTYEELTETLKKVNRIAGIMHVNVMVQLEVYKNSFEYL</sequence>
<dbReference type="PANTHER" id="PTHR30154:SF34">
    <property type="entry name" value="TRANSCRIPTIONAL REGULATOR AZLB"/>
    <property type="match status" value="1"/>
</dbReference>
<dbReference type="PROSITE" id="PS50956">
    <property type="entry name" value="HTH_ASNC_2"/>
    <property type="match status" value="1"/>
</dbReference>
<dbReference type="InterPro" id="IPR011008">
    <property type="entry name" value="Dimeric_a/b-barrel"/>
</dbReference>
<dbReference type="Pfam" id="PF13404">
    <property type="entry name" value="HTH_AsnC-type"/>
    <property type="match status" value="1"/>
</dbReference>
<organism evidence="5 6">
    <name type="scientific">Tepidibacillus decaturensis</name>
    <dbReference type="NCBI Taxonomy" id="1413211"/>
    <lineage>
        <taxon>Bacteria</taxon>
        <taxon>Bacillati</taxon>
        <taxon>Bacillota</taxon>
        <taxon>Bacilli</taxon>
        <taxon>Bacillales</taxon>
        <taxon>Bacillaceae</taxon>
        <taxon>Tepidibacillus</taxon>
    </lineage>
</organism>
<dbReference type="AlphaFoldDB" id="A0A135L3L3"/>
<dbReference type="Gene3D" id="3.30.70.920">
    <property type="match status" value="1"/>
</dbReference>
<evidence type="ECO:0000256" key="2">
    <source>
        <dbReference type="ARBA" id="ARBA00023125"/>
    </source>
</evidence>
<dbReference type="PANTHER" id="PTHR30154">
    <property type="entry name" value="LEUCINE-RESPONSIVE REGULATORY PROTEIN"/>
    <property type="match status" value="1"/>
</dbReference>
<keyword evidence="2" id="KW-0238">DNA-binding</keyword>
<dbReference type="InterPro" id="IPR036388">
    <property type="entry name" value="WH-like_DNA-bd_sf"/>
</dbReference>
<reference evidence="5 6" key="1">
    <citation type="submission" date="2016-02" db="EMBL/GenBank/DDBJ databases">
        <title>Draft Genome for Tepidibacillus decaturensis nov. sp. Strain Z9, an Anaerobic, Moderately Thermophilic and Heterotrophic Bacterium from Deep Subsurface of the Illinois Basin, USA.</title>
        <authorList>
            <person name="Dong Y."/>
            <person name="Chang J.Y."/>
            <person name="Sanford R."/>
            <person name="Fouke B.W."/>
        </authorList>
    </citation>
    <scope>NUCLEOTIDE SEQUENCE [LARGE SCALE GENOMIC DNA]</scope>
    <source>
        <strain evidence="5 6">Z9</strain>
    </source>
</reference>
<dbReference type="GO" id="GO:0005829">
    <property type="term" value="C:cytosol"/>
    <property type="evidence" value="ECO:0007669"/>
    <property type="project" value="TreeGrafter"/>
</dbReference>
<evidence type="ECO:0000313" key="6">
    <source>
        <dbReference type="Proteomes" id="UP000070352"/>
    </source>
</evidence>
<proteinExistence type="predicted"/>
<evidence type="ECO:0000313" key="5">
    <source>
        <dbReference type="EMBL" id="KXG43586.1"/>
    </source>
</evidence>